<reference evidence="2" key="1">
    <citation type="journal article" date="2010" name="Science">
        <title>Plasticity of animal genome architecture unmasked by rapid evolution of a pelagic tunicate.</title>
        <authorList>
            <person name="Denoeud F."/>
            <person name="Henriet S."/>
            <person name="Mungpakdee S."/>
            <person name="Aury J.M."/>
            <person name="Da Silva C."/>
            <person name="Brinkmann H."/>
            <person name="Mikhaleva J."/>
            <person name="Olsen L.C."/>
            <person name="Jubin C."/>
            <person name="Canestro C."/>
            <person name="Bouquet J.M."/>
            <person name="Danks G."/>
            <person name="Poulain J."/>
            <person name="Campsteijn C."/>
            <person name="Adamski M."/>
            <person name="Cross I."/>
            <person name="Yadetie F."/>
            <person name="Muffato M."/>
            <person name="Louis A."/>
            <person name="Butcher S."/>
            <person name="Tsagkogeorga G."/>
            <person name="Konrad A."/>
            <person name="Singh S."/>
            <person name="Jensen M.F."/>
            <person name="Cong E.H."/>
            <person name="Eikeseth-Otteraa H."/>
            <person name="Noel B."/>
            <person name="Anthouard V."/>
            <person name="Porcel B.M."/>
            <person name="Kachouri-Lafond R."/>
            <person name="Nishino A."/>
            <person name="Ugolini M."/>
            <person name="Chourrout P."/>
            <person name="Nishida H."/>
            <person name="Aasland R."/>
            <person name="Huzurbazar S."/>
            <person name="Westhof E."/>
            <person name="Delsuc F."/>
            <person name="Lehrach H."/>
            <person name="Reinhardt R."/>
            <person name="Weissenbach J."/>
            <person name="Roy S.W."/>
            <person name="Artiguenave F."/>
            <person name="Postlethwait J.H."/>
            <person name="Manak J.R."/>
            <person name="Thompson E.M."/>
            <person name="Jaillon O."/>
            <person name="Du Pasquier L."/>
            <person name="Boudinot P."/>
            <person name="Liberles D.A."/>
            <person name="Volff J.N."/>
            <person name="Philippe H."/>
            <person name="Lenhard B."/>
            <person name="Roest Crollius H."/>
            <person name="Wincker P."/>
            <person name="Chourrout D."/>
        </authorList>
    </citation>
    <scope>NUCLEOTIDE SEQUENCE [LARGE SCALE GENOMIC DNA]</scope>
</reference>
<keyword evidence="1" id="KW-0732">Signal</keyword>
<dbReference type="AlphaFoldDB" id="E4X5U1"/>
<dbReference type="InParanoid" id="E4X5U1"/>
<evidence type="ECO:0000313" key="3">
    <source>
        <dbReference type="Proteomes" id="UP000001307"/>
    </source>
</evidence>
<feature type="chain" id="PRO_5003192637" evidence="1">
    <location>
        <begin position="19"/>
        <end position="266"/>
    </location>
</feature>
<evidence type="ECO:0000313" key="2">
    <source>
        <dbReference type="EMBL" id="CBY07530.1"/>
    </source>
</evidence>
<protein>
    <submittedName>
        <fullName evidence="2">Uncharacterized protein</fullName>
    </submittedName>
</protein>
<dbReference type="EMBL" id="FN653026">
    <property type="protein sequence ID" value="CBY07530.1"/>
    <property type="molecule type" value="Genomic_DNA"/>
</dbReference>
<gene>
    <name evidence="2" type="ORF">GSOID_T00002510001</name>
</gene>
<dbReference type="OrthoDB" id="10498710at2759"/>
<sequence>MRLFGSIICSALIGQAAAGAGDTPNQRLKKNFRKTIEIVDQMLATPVSKEEADRAIGISGNAEQEDDLLRRSDTMISDRIHKSWVTKVVKQTSFLQKKYNSADCRRFGNPNQDDVSDVWDEFGGDKIKDQYNLFGKLIWPASAADGLRGRQTVEEAPLTNLWLQFARWRLWINENISTCYDESNPKATRAGAQRVKKWRNKAHRKFDTLESRVCTHLFKGLVKTKESDNPYKENPSCDQNQFKMKIKDEKRKIKQEQRLEEKSQGR</sequence>
<accession>E4X5U1</accession>
<dbReference type="Proteomes" id="UP000001307">
    <property type="component" value="Unassembled WGS sequence"/>
</dbReference>
<evidence type="ECO:0000256" key="1">
    <source>
        <dbReference type="SAM" id="SignalP"/>
    </source>
</evidence>
<feature type="signal peptide" evidence="1">
    <location>
        <begin position="1"/>
        <end position="18"/>
    </location>
</feature>
<name>E4X5U1_OIKDI</name>
<keyword evidence="3" id="KW-1185">Reference proteome</keyword>
<proteinExistence type="predicted"/>
<organism evidence="2">
    <name type="scientific">Oikopleura dioica</name>
    <name type="common">Tunicate</name>
    <dbReference type="NCBI Taxonomy" id="34765"/>
    <lineage>
        <taxon>Eukaryota</taxon>
        <taxon>Metazoa</taxon>
        <taxon>Chordata</taxon>
        <taxon>Tunicata</taxon>
        <taxon>Appendicularia</taxon>
        <taxon>Copelata</taxon>
        <taxon>Oikopleuridae</taxon>
        <taxon>Oikopleura</taxon>
    </lineage>
</organism>